<proteinExistence type="predicted"/>
<dbReference type="PANTHER" id="PTHR11863">
    <property type="entry name" value="STEROL DESATURASE"/>
    <property type="match status" value="1"/>
</dbReference>
<feature type="transmembrane region" description="Helical" evidence="6">
    <location>
        <begin position="43"/>
        <end position="62"/>
    </location>
</feature>
<comment type="caution">
    <text evidence="8">The sequence shown here is derived from an EMBL/GenBank/DDBJ whole genome shotgun (WGS) entry which is preliminary data.</text>
</comment>
<evidence type="ECO:0000256" key="5">
    <source>
        <dbReference type="SAM" id="MobiDB-lite"/>
    </source>
</evidence>
<evidence type="ECO:0000256" key="6">
    <source>
        <dbReference type="SAM" id="Phobius"/>
    </source>
</evidence>
<protein>
    <submittedName>
        <fullName evidence="8">Sterol desaturase family protein</fullName>
    </submittedName>
</protein>
<accession>A0ABT1C618</accession>
<evidence type="ECO:0000256" key="3">
    <source>
        <dbReference type="ARBA" id="ARBA00022989"/>
    </source>
</evidence>
<dbReference type="Pfam" id="PF04116">
    <property type="entry name" value="FA_hydroxylase"/>
    <property type="match status" value="1"/>
</dbReference>
<keyword evidence="2 6" id="KW-0812">Transmembrane</keyword>
<dbReference type="InterPro" id="IPR050307">
    <property type="entry name" value="Sterol_Desaturase_Related"/>
</dbReference>
<reference evidence="8 9" key="1">
    <citation type="submission" date="2022-06" db="EMBL/GenBank/DDBJ databases">
        <title>Mesorhizobium sp. strain RP14 Genome sequencing and assembly.</title>
        <authorList>
            <person name="Kim I."/>
        </authorList>
    </citation>
    <scope>NUCLEOTIDE SEQUENCE [LARGE SCALE GENOMIC DNA]</scope>
    <source>
        <strain evidence="9">RP14(2022)</strain>
    </source>
</reference>
<keyword evidence="3 6" id="KW-1133">Transmembrane helix</keyword>
<feature type="transmembrane region" description="Helical" evidence="6">
    <location>
        <begin position="134"/>
        <end position="156"/>
    </location>
</feature>
<dbReference type="InterPro" id="IPR006694">
    <property type="entry name" value="Fatty_acid_hydroxylase"/>
</dbReference>
<organism evidence="8 9">
    <name type="scientific">Mesorhizobium liriopis</name>
    <dbReference type="NCBI Taxonomy" id="2953882"/>
    <lineage>
        <taxon>Bacteria</taxon>
        <taxon>Pseudomonadati</taxon>
        <taxon>Pseudomonadota</taxon>
        <taxon>Alphaproteobacteria</taxon>
        <taxon>Hyphomicrobiales</taxon>
        <taxon>Phyllobacteriaceae</taxon>
        <taxon>Mesorhizobium</taxon>
    </lineage>
</organism>
<evidence type="ECO:0000313" key="9">
    <source>
        <dbReference type="Proteomes" id="UP001205906"/>
    </source>
</evidence>
<evidence type="ECO:0000256" key="1">
    <source>
        <dbReference type="ARBA" id="ARBA00004370"/>
    </source>
</evidence>
<dbReference type="EMBL" id="JAMXQS010000005">
    <property type="protein sequence ID" value="MCO6050282.1"/>
    <property type="molecule type" value="Genomic_DNA"/>
</dbReference>
<keyword evidence="4 6" id="KW-0472">Membrane</keyword>
<evidence type="ECO:0000259" key="7">
    <source>
        <dbReference type="Pfam" id="PF04116"/>
    </source>
</evidence>
<dbReference type="RefSeq" id="WP_252818799.1">
    <property type="nucleotide sequence ID" value="NZ_JAMXQS010000005.1"/>
</dbReference>
<comment type="subcellular location">
    <subcellularLocation>
        <location evidence="1">Membrane</location>
    </subcellularLocation>
</comment>
<evidence type="ECO:0000256" key="2">
    <source>
        <dbReference type="ARBA" id="ARBA00022692"/>
    </source>
</evidence>
<evidence type="ECO:0000256" key="4">
    <source>
        <dbReference type="ARBA" id="ARBA00023136"/>
    </source>
</evidence>
<gene>
    <name evidence="8" type="ORF">NGM99_10855</name>
</gene>
<evidence type="ECO:0000313" key="8">
    <source>
        <dbReference type="EMBL" id="MCO6050282.1"/>
    </source>
</evidence>
<name>A0ABT1C618_9HYPH</name>
<feature type="region of interest" description="Disordered" evidence="5">
    <location>
        <begin position="325"/>
        <end position="345"/>
    </location>
</feature>
<feature type="transmembrane region" description="Helical" evidence="6">
    <location>
        <begin position="162"/>
        <end position="182"/>
    </location>
</feature>
<dbReference type="Proteomes" id="UP001205906">
    <property type="component" value="Unassembled WGS sequence"/>
</dbReference>
<sequence>MDDLAFGTRDKRGNWKPSKAIEYPRVFVWPVDFRAILGWVPEYLAPWNFLYAAIGVAFWLWLTPSIETMREFAPGWIAFILSRNIGLVLAFYGWFHFRLYRQKRQGTKFKYNGKWLDTDNPAFLFKNQTVDNMIWTLASGVPVWTAFEVLSLWLFANEYIPYVTWADHPVWIVVLMLLIPLFREVHFYLVHRLIHWPPLYRAVHKLHHNNVNPGPWSGLAMHPVEHLLYFSGVMIHWIVPSNPVHVIFHLVHLGLAPAPGHAGFDKVLTGPEDSDKHFDIHGYSHYLHHKYFECNYSDGALPLDKWFGSFHDGSDESHERMNERFMKTAKRRQEKQAARPARRKG</sequence>
<feature type="transmembrane region" description="Helical" evidence="6">
    <location>
        <begin position="74"/>
        <end position="95"/>
    </location>
</feature>
<feature type="domain" description="Fatty acid hydroxylase" evidence="7">
    <location>
        <begin position="177"/>
        <end position="309"/>
    </location>
</feature>
<keyword evidence="9" id="KW-1185">Reference proteome</keyword>